<dbReference type="GO" id="GO:0006412">
    <property type="term" value="P:translation"/>
    <property type="evidence" value="ECO:0007669"/>
    <property type="project" value="InterPro"/>
</dbReference>
<evidence type="ECO:0000256" key="6">
    <source>
        <dbReference type="SAM" id="Coils"/>
    </source>
</evidence>
<keyword evidence="3" id="KW-0687">Ribonucleoprotein</keyword>
<dbReference type="Gene3D" id="6.10.250.3450">
    <property type="match status" value="1"/>
</dbReference>
<dbReference type="OrthoDB" id="528635at2759"/>
<dbReference type="EMBL" id="RCHS01002157">
    <property type="protein sequence ID" value="RMX49190.1"/>
    <property type="molecule type" value="Genomic_DNA"/>
</dbReference>
<comment type="caution">
    <text evidence="7">The sequence shown here is derived from an EMBL/GenBank/DDBJ whole genome shotgun (WGS) entry which is preliminary data.</text>
</comment>
<dbReference type="AlphaFoldDB" id="A0A3M6U6A8"/>
<keyword evidence="2" id="KW-0689">Ribosomal protein</keyword>
<organism evidence="7 8">
    <name type="scientific">Pocillopora damicornis</name>
    <name type="common">Cauliflower coral</name>
    <name type="synonym">Millepora damicornis</name>
    <dbReference type="NCBI Taxonomy" id="46731"/>
    <lineage>
        <taxon>Eukaryota</taxon>
        <taxon>Metazoa</taxon>
        <taxon>Cnidaria</taxon>
        <taxon>Anthozoa</taxon>
        <taxon>Hexacorallia</taxon>
        <taxon>Scleractinia</taxon>
        <taxon>Astrocoeniina</taxon>
        <taxon>Pocilloporidae</taxon>
        <taxon>Pocillopora</taxon>
    </lineage>
</organism>
<dbReference type="GO" id="GO:0003735">
    <property type="term" value="F:structural constituent of ribosome"/>
    <property type="evidence" value="ECO:0007669"/>
    <property type="project" value="InterPro"/>
</dbReference>
<dbReference type="Proteomes" id="UP000275408">
    <property type="component" value="Unassembled WGS sequence"/>
</dbReference>
<evidence type="ECO:0000313" key="8">
    <source>
        <dbReference type="Proteomes" id="UP000275408"/>
    </source>
</evidence>
<keyword evidence="8" id="KW-1185">Reference proteome</keyword>
<reference evidence="7 8" key="1">
    <citation type="journal article" date="2018" name="Sci. Rep.">
        <title>Comparative analysis of the Pocillopora damicornis genome highlights role of immune system in coral evolution.</title>
        <authorList>
            <person name="Cunning R."/>
            <person name="Bay R.A."/>
            <person name="Gillette P."/>
            <person name="Baker A.C."/>
            <person name="Traylor-Knowles N."/>
        </authorList>
    </citation>
    <scope>NUCLEOTIDE SEQUENCE [LARGE SCALE GENOMIC DNA]</scope>
    <source>
        <strain evidence="7">RSMAS</strain>
        <tissue evidence="7">Whole animal</tissue>
    </source>
</reference>
<sequence>MERTPCKIIKETRESLKVKVKAHELRGKKKEDLLRQLDELKNELASLEVAKVTGGAASKLSKIKLVRKSIARVLTVISQTQRENLRKFYKSKKFKPLDLRPKKTRAMRRAFTKHEASLKTKKQQKKLAHFSLRKYAVKE</sequence>
<accession>A0A3M6U6A8</accession>
<evidence type="ECO:0000256" key="4">
    <source>
        <dbReference type="ARBA" id="ARBA00035204"/>
    </source>
</evidence>
<dbReference type="InterPro" id="IPR036049">
    <property type="entry name" value="Ribosomal_uL29_sf"/>
</dbReference>
<gene>
    <name evidence="7" type="ORF">pdam_00005847</name>
</gene>
<evidence type="ECO:0000256" key="5">
    <source>
        <dbReference type="ARBA" id="ARBA00035334"/>
    </source>
</evidence>
<name>A0A3M6U6A8_POCDA</name>
<dbReference type="InterPro" id="IPR045059">
    <property type="entry name" value="Ribosomal_uL29_euk"/>
</dbReference>
<dbReference type="PANTHER" id="PTHR45722">
    <property type="entry name" value="60S RIBOSOMAL PROTEIN L35"/>
    <property type="match status" value="1"/>
</dbReference>
<evidence type="ECO:0000256" key="3">
    <source>
        <dbReference type="ARBA" id="ARBA00023274"/>
    </source>
</evidence>
<dbReference type="Pfam" id="PF00831">
    <property type="entry name" value="Ribosomal_L29"/>
    <property type="match status" value="1"/>
</dbReference>
<evidence type="ECO:0000313" key="7">
    <source>
        <dbReference type="EMBL" id="RMX49190.1"/>
    </source>
</evidence>
<dbReference type="Gene3D" id="1.10.287.310">
    <property type="match status" value="1"/>
</dbReference>
<dbReference type="FunFam" id="1.10.287.310:FF:000002">
    <property type="entry name" value="60S ribosomal protein L35"/>
    <property type="match status" value="1"/>
</dbReference>
<feature type="coiled-coil region" evidence="6">
    <location>
        <begin position="23"/>
        <end position="50"/>
    </location>
</feature>
<dbReference type="SUPFAM" id="SSF46561">
    <property type="entry name" value="Ribosomal protein L29 (L29p)"/>
    <property type="match status" value="1"/>
</dbReference>
<comment type="similarity">
    <text evidence="1">Belongs to the universal ribosomal protein uL29 family.</text>
</comment>
<dbReference type="GO" id="GO:0022625">
    <property type="term" value="C:cytosolic large ribosomal subunit"/>
    <property type="evidence" value="ECO:0007669"/>
    <property type="project" value="InterPro"/>
</dbReference>
<dbReference type="InterPro" id="IPR018254">
    <property type="entry name" value="Ribosomal_uL29_CS"/>
</dbReference>
<dbReference type="FunFam" id="6.10.250.3450:FF:000001">
    <property type="entry name" value="60S ribosomal protein L35"/>
    <property type="match status" value="1"/>
</dbReference>
<protein>
    <recommendedName>
        <fullName evidence="4">Large ribosomal subunit protein uL29</fullName>
    </recommendedName>
    <alternativeName>
        <fullName evidence="5">60S ribosomal protein L35</fullName>
    </alternativeName>
</protein>
<evidence type="ECO:0000256" key="1">
    <source>
        <dbReference type="ARBA" id="ARBA00009254"/>
    </source>
</evidence>
<keyword evidence="6" id="KW-0175">Coiled coil</keyword>
<dbReference type="GO" id="GO:0003729">
    <property type="term" value="F:mRNA binding"/>
    <property type="evidence" value="ECO:0007669"/>
    <property type="project" value="TreeGrafter"/>
</dbReference>
<dbReference type="PANTHER" id="PTHR45722:SF2">
    <property type="entry name" value="LARGE RIBOSOMAL SUBUNIT PROTEIN UL29-RELATED"/>
    <property type="match status" value="1"/>
</dbReference>
<dbReference type="GO" id="GO:0000463">
    <property type="term" value="P:maturation of LSU-rRNA from tricistronic rRNA transcript (SSU-rRNA, 5.8S rRNA, LSU-rRNA)"/>
    <property type="evidence" value="ECO:0007669"/>
    <property type="project" value="InterPro"/>
</dbReference>
<dbReference type="CDD" id="cd00427">
    <property type="entry name" value="Ribosomal_L29_HIP"/>
    <property type="match status" value="1"/>
</dbReference>
<dbReference type="NCBIfam" id="TIGR00012">
    <property type="entry name" value="L29"/>
    <property type="match status" value="1"/>
</dbReference>
<dbReference type="InterPro" id="IPR001854">
    <property type="entry name" value="Ribosomal_uL29"/>
</dbReference>
<evidence type="ECO:0000256" key="2">
    <source>
        <dbReference type="ARBA" id="ARBA00022980"/>
    </source>
</evidence>
<dbReference type="HAMAP" id="MF_00374">
    <property type="entry name" value="Ribosomal_uL29"/>
    <property type="match status" value="1"/>
</dbReference>
<dbReference type="PROSITE" id="PS00579">
    <property type="entry name" value="RIBOSOMAL_L29"/>
    <property type="match status" value="1"/>
</dbReference>
<dbReference type="STRING" id="46731.A0A3M6U6A8"/>
<proteinExistence type="inferred from homology"/>